<dbReference type="Pfam" id="PF00579">
    <property type="entry name" value="tRNA-synt_1b"/>
    <property type="match status" value="1"/>
</dbReference>
<keyword evidence="3 8" id="KW-0547">Nucleotide-binding</keyword>
<keyword evidence="5 8" id="KW-0648">Protein biosynthesis</keyword>
<dbReference type="Gene3D" id="1.10.240.10">
    <property type="entry name" value="Tyrosyl-Transfer RNA Synthetase"/>
    <property type="match status" value="1"/>
</dbReference>
<dbReference type="PRINTS" id="PR01039">
    <property type="entry name" value="TRNASYNTHTRP"/>
</dbReference>
<dbReference type="AlphaFoldDB" id="A0A1F6AM53"/>
<dbReference type="GO" id="GO:0005524">
    <property type="term" value="F:ATP binding"/>
    <property type="evidence" value="ECO:0007669"/>
    <property type="project" value="UniProtKB-UniRule"/>
</dbReference>
<sequence>MKGRKRILSGITPSGDGTLHIGNYLGAVKQFIEFAKTHDCFLMVADLHALTTIQNKEQLQKNTETLIVNELALLGDLTNIVFFRQSDVPLHAELQTILNNVTPLGLIKRAHAYKDKLAKDTNEEEINMGLFNYPVLMAADILLYKPDLVPVGRDQKQHVEITRDIAERFNKAYKREVFPLPESYIPEEVAVILGTDGKRKMSKSLGNIISIFEDENIIRKQVMKTYTDPTRIHASDPGHIEGNMVFTYLEYFGNRTEFENLKKLYREGKIADVEAKDYLLKGLMETFQQARERYQELSSNPQKVKKILSNGAEKARDFAASTMKEIREAIGLTNKYSFFKY</sequence>
<dbReference type="NCBIfam" id="TIGR00233">
    <property type="entry name" value="trpS"/>
    <property type="match status" value="1"/>
</dbReference>
<comment type="caution">
    <text evidence="8">Lacks conserved residue(s) required for the propagation of feature annotation.</text>
</comment>
<comment type="function">
    <text evidence="8">Catalyzes the attachment of tryptophan to tRNA(Trp).</text>
</comment>
<evidence type="ECO:0000256" key="7">
    <source>
        <dbReference type="ARBA" id="ARBA00049929"/>
    </source>
</evidence>
<dbReference type="CDD" id="cd00806">
    <property type="entry name" value="TrpRS_core"/>
    <property type="match status" value="1"/>
</dbReference>
<evidence type="ECO:0000256" key="1">
    <source>
        <dbReference type="ARBA" id="ARBA00005594"/>
    </source>
</evidence>
<proteinExistence type="inferred from homology"/>
<dbReference type="Proteomes" id="UP000176609">
    <property type="component" value="Unassembled WGS sequence"/>
</dbReference>
<dbReference type="InterPro" id="IPR002305">
    <property type="entry name" value="aa-tRNA-synth_Ic"/>
</dbReference>
<feature type="binding site" evidence="8">
    <location>
        <begin position="22"/>
        <end position="23"/>
    </location>
    <ligand>
        <name>ATP</name>
        <dbReference type="ChEBI" id="CHEBI:30616"/>
    </ligand>
</feature>
<evidence type="ECO:0000256" key="6">
    <source>
        <dbReference type="ARBA" id="ARBA00023146"/>
    </source>
</evidence>
<comment type="subunit">
    <text evidence="8">Homodimer.</text>
</comment>
<comment type="similarity">
    <text evidence="1 8 9">Belongs to the class-I aminoacyl-tRNA synthetase family.</text>
</comment>
<dbReference type="Gene3D" id="3.40.50.620">
    <property type="entry name" value="HUPs"/>
    <property type="match status" value="1"/>
</dbReference>
<name>A0A1F6AM53_9BACT</name>
<dbReference type="InterPro" id="IPR050203">
    <property type="entry name" value="Trp-tRNA_synthetase"/>
</dbReference>
<evidence type="ECO:0000256" key="9">
    <source>
        <dbReference type="RuleBase" id="RU363036"/>
    </source>
</evidence>
<dbReference type="InterPro" id="IPR014729">
    <property type="entry name" value="Rossmann-like_a/b/a_fold"/>
</dbReference>
<evidence type="ECO:0000256" key="5">
    <source>
        <dbReference type="ARBA" id="ARBA00022917"/>
    </source>
</evidence>
<comment type="caution">
    <text evidence="10">The sequence shown here is derived from an EMBL/GenBank/DDBJ whole genome shotgun (WGS) entry which is preliminary data.</text>
</comment>
<evidence type="ECO:0000256" key="4">
    <source>
        <dbReference type="ARBA" id="ARBA00022840"/>
    </source>
</evidence>
<dbReference type="InterPro" id="IPR024109">
    <property type="entry name" value="Trp-tRNA-ligase_bac-type"/>
</dbReference>
<protein>
    <recommendedName>
        <fullName evidence="8">Tryptophan--tRNA ligase</fullName>
        <ecNumber evidence="8">6.1.1.2</ecNumber>
    </recommendedName>
    <alternativeName>
        <fullName evidence="8">Tryptophanyl-tRNA synthetase</fullName>
        <shortName evidence="8">TrpRS</shortName>
    </alternativeName>
</protein>
<dbReference type="EC" id="6.1.1.2" evidence="8"/>
<feature type="binding site" evidence="8">
    <location>
        <position position="140"/>
    </location>
    <ligand>
        <name>L-tryptophan</name>
        <dbReference type="ChEBI" id="CHEBI:57912"/>
    </ligand>
</feature>
<feature type="binding site" evidence="8">
    <location>
        <begin position="152"/>
        <end position="154"/>
    </location>
    <ligand>
        <name>ATP</name>
        <dbReference type="ChEBI" id="CHEBI:30616"/>
    </ligand>
</feature>
<dbReference type="HAMAP" id="MF_00140_B">
    <property type="entry name" value="Trp_tRNA_synth_B"/>
    <property type="match status" value="1"/>
</dbReference>
<comment type="subcellular location">
    <subcellularLocation>
        <location evidence="8">Cytoplasm</location>
    </subcellularLocation>
</comment>
<feature type="short sequence motif" description="'KMSKS' region" evidence="8">
    <location>
        <begin position="200"/>
        <end position="204"/>
    </location>
</feature>
<accession>A0A1F6AM53</accession>
<dbReference type="GO" id="GO:0006436">
    <property type="term" value="P:tryptophanyl-tRNA aminoacylation"/>
    <property type="evidence" value="ECO:0007669"/>
    <property type="project" value="UniProtKB-UniRule"/>
</dbReference>
<keyword evidence="8" id="KW-0963">Cytoplasm</keyword>
<evidence type="ECO:0000313" key="10">
    <source>
        <dbReference type="EMBL" id="OGG25779.1"/>
    </source>
</evidence>
<keyword evidence="2 8" id="KW-0436">Ligase</keyword>
<evidence type="ECO:0000256" key="3">
    <source>
        <dbReference type="ARBA" id="ARBA00022741"/>
    </source>
</evidence>
<feature type="binding site" evidence="8">
    <location>
        <begin position="12"/>
        <end position="14"/>
    </location>
    <ligand>
        <name>ATP</name>
        <dbReference type="ChEBI" id="CHEBI:30616"/>
    </ligand>
</feature>
<reference evidence="10 11" key="1">
    <citation type="journal article" date="2016" name="Nat. Commun.">
        <title>Thousands of microbial genomes shed light on interconnected biogeochemical processes in an aquifer system.</title>
        <authorList>
            <person name="Anantharaman K."/>
            <person name="Brown C.T."/>
            <person name="Hug L.A."/>
            <person name="Sharon I."/>
            <person name="Castelle C.J."/>
            <person name="Probst A.J."/>
            <person name="Thomas B.C."/>
            <person name="Singh A."/>
            <person name="Wilkins M.J."/>
            <person name="Karaoz U."/>
            <person name="Brodie E.L."/>
            <person name="Williams K.H."/>
            <person name="Hubbard S.S."/>
            <person name="Banfield J.F."/>
        </authorList>
    </citation>
    <scope>NUCLEOTIDE SEQUENCE [LARGE SCALE GENOMIC DNA]</scope>
</reference>
<keyword evidence="6 8" id="KW-0030">Aminoacyl-tRNA synthetase</keyword>
<organism evidence="10 11">
    <name type="scientific">Candidatus Gottesmanbacteria bacterium RIFCSPLOWO2_01_FULL_39_12b</name>
    <dbReference type="NCBI Taxonomy" id="1798388"/>
    <lineage>
        <taxon>Bacteria</taxon>
        <taxon>Candidatus Gottesmaniibacteriota</taxon>
    </lineage>
</organism>
<dbReference type="PANTHER" id="PTHR43766:SF1">
    <property type="entry name" value="TRYPTOPHAN--TRNA LIGASE, MITOCHONDRIAL"/>
    <property type="match status" value="1"/>
</dbReference>
<dbReference type="GO" id="GO:0005829">
    <property type="term" value="C:cytosol"/>
    <property type="evidence" value="ECO:0007669"/>
    <property type="project" value="TreeGrafter"/>
</dbReference>
<evidence type="ECO:0000256" key="2">
    <source>
        <dbReference type="ARBA" id="ARBA00022598"/>
    </source>
</evidence>
<dbReference type="FunFam" id="1.10.240.10:FF:000005">
    <property type="entry name" value="Tryptophan--tRNA ligase"/>
    <property type="match status" value="1"/>
</dbReference>
<dbReference type="PANTHER" id="PTHR43766">
    <property type="entry name" value="TRYPTOPHAN--TRNA LIGASE, MITOCHONDRIAL"/>
    <property type="match status" value="1"/>
</dbReference>
<comment type="catalytic activity">
    <reaction evidence="7 8">
        <text>tRNA(Trp) + L-tryptophan + ATP = L-tryptophyl-tRNA(Trp) + AMP + diphosphate + H(+)</text>
        <dbReference type="Rhea" id="RHEA:24080"/>
        <dbReference type="Rhea" id="RHEA-COMP:9671"/>
        <dbReference type="Rhea" id="RHEA-COMP:9705"/>
        <dbReference type="ChEBI" id="CHEBI:15378"/>
        <dbReference type="ChEBI" id="CHEBI:30616"/>
        <dbReference type="ChEBI" id="CHEBI:33019"/>
        <dbReference type="ChEBI" id="CHEBI:57912"/>
        <dbReference type="ChEBI" id="CHEBI:78442"/>
        <dbReference type="ChEBI" id="CHEBI:78535"/>
        <dbReference type="ChEBI" id="CHEBI:456215"/>
        <dbReference type="EC" id="6.1.1.2"/>
    </reaction>
</comment>
<dbReference type="SUPFAM" id="SSF52374">
    <property type="entry name" value="Nucleotidylyl transferase"/>
    <property type="match status" value="1"/>
</dbReference>
<dbReference type="InterPro" id="IPR002306">
    <property type="entry name" value="Trp-tRNA-ligase"/>
</dbReference>
<gene>
    <name evidence="8" type="primary">trpS</name>
    <name evidence="10" type="ORF">A2960_05440</name>
</gene>
<keyword evidence="4 8" id="KW-0067">ATP-binding</keyword>
<dbReference type="GO" id="GO:0004830">
    <property type="term" value="F:tryptophan-tRNA ligase activity"/>
    <property type="evidence" value="ECO:0007669"/>
    <property type="project" value="UniProtKB-UniRule"/>
</dbReference>
<dbReference type="EMBL" id="MFJR01000015">
    <property type="protein sequence ID" value="OGG25779.1"/>
    <property type="molecule type" value="Genomic_DNA"/>
</dbReference>
<feature type="binding site" evidence="8">
    <location>
        <begin position="200"/>
        <end position="204"/>
    </location>
    <ligand>
        <name>ATP</name>
        <dbReference type="ChEBI" id="CHEBI:30616"/>
    </ligand>
</feature>
<feature type="binding site" evidence="8">
    <location>
        <position position="192"/>
    </location>
    <ligand>
        <name>ATP</name>
        <dbReference type="ChEBI" id="CHEBI:30616"/>
    </ligand>
</feature>
<evidence type="ECO:0000313" key="11">
    <source>
        <dbReference type="Proteomes" id="UP000176609"/>
    </source>
</evidence>
<evidence type="ECO:0000256" key="8">
    <source>
        <dbReference type="HAMAP-Rule" id="MF_00140"/>
    </source>
</evidence>